<comment type="caution">
    <text evidence="1">The sequence shown here is derived from an EMBL/GenBank/DDBJ whole genome shotgun (WGS) entry which is preliminary data.</text>
</comment>
<protein>
    <submittedName>
        <fullName evidence="1">Uncharacterized protein</fullName>
    </submittedName>
</protein>
<organism evidence="1 2">
    <name type="scientific">Rotaria magnacalcarata</name>
    <dbReference type="NCBI Taxonomy" id="392030"/>
    <lineage>
        <taxon>Eukaryota</taxon>
        <taxon>Metazoa</taxon>
        <taxon>Spiralia</taxon>
        <taxon>Gnathifera</taxon>
        <taxon>Rotifera</taxon>
        <taxon>Eurotatoria</taxon>
        <taxon>Bdelloidea</taxon>
        <taxon>Philodinida</taxon>
        <taxon>Philodinidae</taxon>
        <taxon>Rotaria</taxon>
    </lineage>
</organism>
<dbReference type="AlphaFoldDB" id="A0A821BSJ3"/>
<dbReference type="EMBL" id="CAJOBG010072433">
    <property type="protein sequence ID" value="CAF4599685.1"/>
    <property type="molecule type" value="Genomic_DNA"/>
</dbReference>
<reference evidence="1" key="1">
    <citation type="submission" date="2021-02" db="EMBL/GenBank/DDBJ databases">
        <authorList>
            <person name="Nowell W R."/>
        </authorList>
    </citation>
    <scope>NUCLEOTIDE SEQUENCE</scope>
</reference>
<accession>A0A821BSJ3</accession>
<proteinExistence type="predicted"/>
<evidence type="ECO:0000313" key="1">
    <source>
        <dbReference type="EMBL" id="CAF4599685.1"/>
    </source>
</evidence>
<evidence type="ECO:0000313" key="2">
    <source>
        <dbReference type="Proteomes" id="UP000663866"/>
    </source>
</evidence>
<dbReference type="Proteomes" id="UP000663866">
    <property type="component" value="Unassembled WGS sequence"/>
</dbReference>
<feature type="non-terminal residue" evidence="1">
    <location>
        <position position="75"/>
    </location>
</feature>
<keyword evidence="2" id="KW-1185">Reference proteome</keyword>
<sequence length="75" mass="8655">MDDFTQALPQSTTPTNVALSKIDYINQDNVEKRRHITLESIHDQLESMNDRLVHIEETVISRKSNNMNSRPSSRS</sequence>
<name>A0A821BSJ3_9BILA</name>
<gene>
    <name evidence="1" type="ORF">OVN521_LOCUS45116</name>
</gene>